<evidence type="ECO:0000256" key="3">
    <source>
        <dbReference type="ARBA" id="ARBA00023125"/>
    </source>
</evidence>
<evidence type="ECO:0000256" key="2">
    <source>
        <dbReference type="ARBA" id="ARBA00022578"/>
    </source>
</evidence>
<dbReference type="Gene3D" id="3.30.420.10">
    <property type="entry name" value="Ribonuclease H-like superfamily/Ribonuclease H"/>
    <property type="match status" value="1"/>
</dbReference>
<dbReference type="InterPro" id="IPR017894">
    <property type="entry name" value="HTH_IS21_transposase_type"/>
</dbReference>
<dbReference type="Pfam" id="PF02796">
    <property type="entry name" value="HTH_7"/>
    <property type="match status" value="1"/>
</dbReference>
<dbReference type="InterPro" id="IPR001584">
    <property type="entry name" value="Integrase_cat-core"/>
</dbReference>
<dbReference type="GO" id="GO:0015074">
    <property type="term" value="P:DNA integration"/>
    <property type="evidence" value="ECO:0007669"/>
    <property type="project" value="InterPro"/>
</dbReference>
<dbReference type="InterPro" id="IPR036397">
    <property type="entry name" value="RNaseH_sf"/>
</dbReference>
<dbReference type="Gene3D" id="1.10.10.60">
    <property type="entry name" value="Homeodomain-like"/>
    <property type="match status" value="1"/>
</dbReference>
<comment type="caution">
    <text evidence="7">The sequence shown here is derived from an EMBL/GenBank/DDBJ whole genome shotgun (WGS) entry which is preliminary data.</text>
</comment>
<evidence type="ECO:0000313" key="7">
    <source>
        <dbReference type="EMBL" id="HHF53501.1"/>
    </source>
</evidence>
<dbReference type="EMBL" id="DRTX01000208">
    <property type="protein sequence ID" value="HHF53501.1"/>
    <property type="molecule type" value="Genomic_DNA"/>
</dbReference>
<organism evidence="7">
    <name type="scientific">candidate division WOR-3 bacterium</name>
    <dbReference type="NCBI Taxonomy" id="2052148"/>
    <lineage>
        <taxon>Bacteria</taxon>
        <taxon>Bacteria division WOR-3</taxon>
    </lineage>
</organism>
<keyword evidence="3" id="KW-0238">DNA-binding</keyword>
<evidence type="ECO:0000256" key="4">
    <source>
        <dbReference type="ARBA" id="ARBA00023172"/>
    </source>
</evidence>
<reference evidence="7" key="1">
    <citation type="journal article" date="2020" name="mSystems">
        <title>Genome- and Community-Level Interaction Insights into Carbon Utilization and Element Cycling Functions of Hydrothermarchaeota in Hydrothermal Sediment.</title>
        <authorList>
            <person name="Zhou Z."/>
            <person name="Liu Y."/>
            <person name="Xu W."/>
            <person name="Pan J."/>
            <person name="Luo Z.H."/>
            <person name="Li M."/>
        </authorList>
    </citation>
    <scope>NUCLEOTIDE SEQUENCE [LARGE SCALE GENOMIC DNA]</scope>
    <source>
        <strain evidence="7">HyVt-96</strain>
    </source>
</reference>
<dbReference type="Proteomes" id="UP000886050">
    <property type="component" value="Unassembled WGS sequence"/>
</dbReference>
<dbReference type="GO" id="GO:0000150">
    <property type="term" value="F:DNA strand exchange activity"/>
    <property type="evidence" value="ECO:0007669"/>
    <property type="project" value="InterPro"/>
</dbReference>
<dbReference type="InterPro" id="IPR009057">
    <property type="entry name" value="Homeodomain-like_sf"/>
</dbReference>
<keyword evidence="2" id="KW-0815">Transposition</keyword>
<dbReference type="PROSITE" id="PS50994">
    <property type="entry name" value="INTEGRASE"/>
    <property type="match status" value="1"/>
</dbReference>
<feature type="domain" description="HTH IS21-type" evidence="5">
    <location>
        <begin position="5"/>
        <end position="69"/>
    </location>
</feature>
<dbReference type="PANTHER" id="PTHR35004:SF7">
    <property type="entry name" value="INTEGRASE PROTEIN"/>
    <property type="match status" value="1"/>
</dbReference>
<sequence length="496" mass="58740">MISMDVWTTIKVLYNRGVSIRQIAKQLKISRNTVRKYLNKEGPPRYKKSARYGSKSKWEGWKKEIIEMYYNKKFVGSRIFEELKKRGAEGSRTGLYTYLKRIKQEDISGRIRERYETGPGDQAQFDWSPYTVRIGSEYRKIYVFCIILSFSRFKYYVASFDKTQQSVFLAIERAFRYFGGVPRRLLMDNAKQMVEEPNPRIFRWNRKFLEFLGYYGVEPNVHGIRRPFTKGKVEEPFSYLENHFIKGGEFKDFDDLLGKLQEFTDNYNRRHNLGINTTPAARFEEEKKHLGVLPRSYFVSMKEEWRKVNYDCLLSYGGNKYSVPFGYASKHVWVRSYLGYKVQIFSQSGKIIAEHLIPRIKGQVIIKDEHYRGLRRYNPTSIPRLRSRFLELFPGYEEFLEKLAVQKKASFRHHLGRIIALTEIYKREDVARALDSALEYNVFNHDYVFAYLTSNCDIEYRPFEQGSLFKDWDEGTIKSLNKDVRRDLGVYESVGG</sequence>
<dbReference type="SUPFAM" id="SSF46689">
    <property type="entry name" value="Homeodomain-like"/>
    <property type="match status" value="1"/>
</dbReference>
<dbReference type="InterPro" id="IPR054353">
    <property type="entry name" value="IstA-like_C"/>
</dbReference>
<dbReference type="AlphaFoldDB" id="A0A7V5LTN3"/>
<keyword evidence="4" id="KW-0233">DNA recombination</keyword>
<evidence type="ECO:0000259" key="5">
    <source>
        <dbReference type="PROSITE" id="PS50531"/>
    </source>
</evidence>
<dbReference type="Pfam" id="PF22483">
    <property type="entry name" value="Mu-transpos_C_2"/>
    <property type="match status" value="1"/>
</dbReference>
<dbReference type="PROSITE" id="PS50531">
    <property type="entry name" value="HTH_IS21"/>
    <property type="match status" value="1"/>
</dbReference>
<dbReference type="InterPro" id="IPR012337">
    <property type="entry name" value="RNaseH-like_sf"/>
</dbReference>
<protein>
    <submittedName>
        <fullName evidence="7">IS21 family transposase</fullName>
    </submittedName>
</protein>
<dbReference type="GO" id="GO:0032196">
    <property type="term" value="P:transposition"/>
    <property type="evidence" value="ECO:0007669"/>
    <property type="project" value="UniProtKB-KW"/>
</dbReference>
<dbReference type="GO" id="GO:0003677">
    <property type="term" value="F:DNA binding"/>
    <property type="evidence" value="ECO:0007669"/>
    <property type="project" value="UniProtKB-KW"/>
</dbReference>
<gene>
    <name evidence="7" type="ORF">ENL43_03960</name>
</gene>
<evidence type="ECO:0000259" key="6">
    <source>
        <dbReference type="PROSITE" id="PS50994"/>
    </source>
</evidence>
<dbReference type="PANTHER" id="PTHR35004">
    <property type="entry name" value="TRANSPOSASE RV3428C-RELATED"/>
    <property type="match status" value="1"/>
</dbReference>
<dbReference type="Pfam" id="PF00665">
    <property type="entry name" value="rve"/>
    <property type="match status" value="1"/>
</dbReference>
<comment type="similarity">
    <text evidence="1">Belongs to the transposase IS21/IS408/IS1162 family.</text>
</comment>
<feature type="domain" description="Integrase catalytic" evidence="6">
    <location>
        <begin position="115"/>
        <end position="287"/>
    </location>
</feature>
<dbReference type="InterPro" id="IPR006120">
    <property type="entry name" value="Resolvase_HTH_dom"/>
</dbReference>
<evidence type="ECO:0000256" key="1">
    <source>
        <dbReference type="ARBA" id="ARBA00009277"/>
    </source>
</evidence>
<proteinExistence type="inferred from homology"/>
<dbReference type="SUPFAM" id="SSF53098">
    <property type="entry name" value="Ribonuclease H-like"/>
    <property type="match status" value="1"/>
</dbReference>
<accession>A0A7V5LTN3</accession>
<name>A0A7V5LTN3_UNCW3</name>
<dbReference type="NCBIfam" id="NF033546">
    <property type="entry name" value="transpos_IS21"/>
    <property type="match status" value="1"/>
</dbReference>